<feature type="transmembrane region" description="Helical" evidence="6">
    <location>
        <begin position="86"/>
        <end position="108"/>
    </location>
</feature>
<dbReference type="Pfam" id="PF00892">
    <property type="entry name" value="EamA"/>
    <property type="match status" value="1"/>
</dbReference>
<dbReference type="Proteomes" id="UP000236161">
    <property type="component" value="Unassembled WGS sequence"/>
</dbReference>
<organism evidence="8 9">
    <name type="scientific">Apostasia shenzhenica</name>
    <dbReference type="NCBI Taxonomy" id="1088818"/>
    <lineage>
        <taxon>Eukaryota</taxon>
        <taxon>Viridiplantae</taxon>
        <taxon>Streptophyta</taxon>
        <taxon>Embryophyta</taxon>
        <taxon>Tracheophyta</taxon>
        <taxon>Spermatophyta</taxon>
        <taxon>Magnoliopsida</taxon>
        <taxon>Liliopsida</taxon>
        <taxon>Asparagales</taxon>
        <taxon>Orchidaceae</taxon>
        <taxon>Apostasioideae</taxon>
        <taxon>Apostasia</taxon>
    </lineage>
</organism>
<feature type="transmembrane region" description="Helical" evidence="6">
    <location>
        <begin position="59"/>
        <end position="80"/>
    </location>
</feature>
<keyword evidence="5 6" id="KW-0472">Membrane</keyword>
<dbReference type="OrthoDB" id="1728340at2759"/>
<accession>A0A2I0AF59</accession>
<feature type="transmembrane region" description="Helical" evidence="6">
    <location>
        <begin position="205"/>
        <end position="223"/>
    </location>
</feature>
<dbReference type="InterPro" id="IPR030184">
    <property type="entry name" value="WAT1-related"/>
</dbReference>
<comment type="similarity">
    <text evidence="2 6">Belongs to the drug/metabolite transporter (DMT) superfamily. Plant drug/metabolite exporter (P-DME) (TC 2.A.7.4) family.</text>
</comment>
<feature type="transmembrane region" description="Helical" evidence="6">
    <location>
        <begin position="178"/>
        <end position="198"/>
    </location>
</feature>
<protein>
    <recommendedName>
        <fullName evidence="6">WAT1-related protein</fullName>
    </recommendedName>
</protein>
<dbReference type="GO" id="GO:0022857">
    <property type="term" value="F:transmembrane transporter activity"/>
    <property type="evidence" value="ECO:0007669"/>
    <property type="project" value="InterPro"/>
</dbReference>
<comment type="subcellular location">
    <subcellularLocation>
        <location evidence="1 6">Membrane</location>
        <topology evidence="1 6">Multi-pass membrane protein</topology>
    </subcellularLocation>
</comment>
<dbReference type="PANTHER" id="PTHR31218">
    <property type="entry name" value="WAT1-RELATED PROTEIN"/>
    <property type="match status" value="1"/>
</dbReference>
<proteinExistence type="inferred from homology"/>
<feature type="transmembrane region" description="Helical" evidence="6">
    <location>
        <begin position="29"/>
        <end position="47"/>
    </location>
</feature>
<feature type="domain" description="EamA" evidence="7">
    <location>
        <begin position="5"/>
        <end position="108"/>
    </location>
</feature>
<dbReference type="AlphaFoldDB" id="A0A2I0AF59"/>
<keyword evidence="4 6" id="KW-1133">Transmembrane helix</keyword>
<feature type="transmembrane region" description="Helical" evidence="6">
    <location>
        <begin position="277"/>
        <end position="299"/>
    </location>
</feature>
<keyword evidence="9" id="KW-1185">Reference proteome</keyword>
<keyword evidence="3 6" id="KW-0812">Transmembrane</keyword>
<feature type="transmembrane region" description="Helical" evidence="6">
    <location>
        <begin position="243"/>
        <end position="265"/>
    </location>
</feature>
<dbReference type="InterPro" id="IPR000620">
    <property type="entry name" value="EamA_dom"/>
</dbReference>
<evidence type="ECO:0000256" key="1">
    <source>
        <dbReference type="ARBA" id="ARBA00004141"/>
    </source>
</evidence>
<evidence type="ECO:0000259" key="7">
    <source>
        <dbReference type="Pfam" id="PF00892"/>
    </source>
</evidence>
<feature type="transmembrane region" description="Helical" evidence="6">
    <location>
        <begin position="129"/>
        <end position="148"/>
    </location>
</feature>
<evidence type="ECO:0000313" key="8">
    <source>
        <dbReference type="EMBL" id="PKA54189.1"/>
    </source>
</evidence>
<evidence type="ECO:0000256" key="5">
    <source>
        <dbReference type="ARBA" id="ARBA00023136"/>
    </source>
</evidence>
<dbReference type="EMBL" id="KZ451982">
    <property type="protein sequence ID" value="PKA54189.1"/>
    <property type="molecule type" value="Genomic_DNA"/>
</dbReference>
<dbReference type="GO" id="GO:0016020">
    <property type="term" value="C:membrane"/>
    <property type="evidence" value="ECO:0007669"/>
    <property type="project" value="UniProtKB-SubCell"/>
</dbReference>
<evidence type="ECO:0000256" key="2">
    <source>
        <dbReference type="ARBA" id="ARBA00007635"/>
    </source>
</evidence>
<gene>
    <name evidence="8" type="ORF">AXF42_Ash000022</name>
</gene>
<evidence type="ECO:0000256" key="6">
    <source>
        <dbReference type="RuleBase" id="RU363077"/>
    </source>
</evidence>
<name>A0A2I0AF59_9ASPA</name>
<evidence type="ECO:0000256" key="4">
    <source>
        <dbReference type="ARBA" id="ARBA00022989"/>
    </source>
</evidence>
<evidence type="ECO:0000313" key="9">
    <source>
        <dbReference type="Proteomes" id="UP000236161"/>
    </source>
</evidence>
<evidence type="ECO:0000256" key="3">
    <source>
        <dbReference type="ARBA" id="ARBA00022692"/>
    </source>
</evidence>
<sequence length="306" mass="33887">MISCQLAYGGMNILTKIAMQHGLSHHVLVAYRHLLASAISCPVAFFLEREQRPHLSLMIMVKIFFLALIGITVQQNVYYAALANTSPTVCGAMTSVVPALTFIIAVILRFVNCRMEKVSSKSAKGRAKVLGTLVCISGALTFIFWKGYLFKGFVSEPLIVIHGNGGLDDEEGWVKGSLLFLISQAAFSLWLVFQAVIFEDYPARLSFNALMCLFTSLQCSVKAVIFERNKASWILGWNVKLGAVVYCVRLHILIKGVVISCIVYFLQLHCISMKGPLFNAIFSPLMLVIIPIFSAIAYAERLHLGR</sequence>
<reference evidence="8 9" key="1">
    <citation type="journal article" date="2017" name="Nature">
        <title>The Apostasia genome and the evolution of orchids.</title>
        <authorList>
            <person name="Zhang G.Q."/>
            <person name="Liu K.W."/>
            <person name="Li Z."/>
            <person name="Lohaus R."/>
            <person name="Hsiao Y.Y."/>
            <person name="Niu S.C."/>
            <person name="Wang J.Y."/>
            <person name="Lin Y.C."/>
            <person name="Xu Q."/>
            <person name="Chen L.J."/>
            <person name="Yoshida K."/>
            <person name="Fujiwara S."/>
            <person name="Wang Z.W."/>
            <person name="Zhang Y.Q."/>
            <person name="Mitsuda N."/>
            <person name="Wang M."/>
            <person name="Liu G.H."/>
            <person name="Pecoraro L."/>
            <person name="Huang H.X."/>
            <person name="Xiao X.J."/>
            <person name="Lin M."/>
            <person name="Wu X.Y."/>
            <person name="Wu W.L."/>
            <person name="Chen Y.Y."/>
            <person name="Chang S.B."/>
            <person name="Sakamoto S."/>
            <person name="Ohme-Takagi M."/>
            <person name="Yagi M."/>
            <person name="Zeng S.J."/>
            <person name="Shen C.Y."/>
            <person name="Yeh C.M."/>
            <person name="Luo Y.B."/>
            <person name="Tsai W.C."/>
            <person name="Van de Peer Y."/>
            <person name="Liu Z.J."/>
        </authorList>
    </citation>
    <scope>NUCLEOTIDE SEQUENCE [LARGE SCALE GENOMIC DNA]</scope>
    <source>
        <strain evidence="9">cv. Shenzhen</strain>
        <tissue evidence="8">Stem</tissue>
    </source>
</reference>